<keyword evidence="2 3" id="KW-0808">Transferase</keyword>
<keyword evidence="1 3" id="KW-0489">Methyltransferase</keyword>
<evidence type="ECO:0000256" key="2">
    <source>
        <dbReference type="ARBA" id="ARBA00022679"/>
    </source>
</evidence>
<dbReference type="InterPro" id="IPR029063">
    <property type="entry name" value="SAM-dependent_MTases_sf"/>
</dbReference>
<evidence type="ECO:0000256" key="1">
    <source>
        <dbReference type="ARBA" id="ARBA00022603"/>
    </source>
</evidence>
<dbReference type="PANTHER" id="PTHR43648:SF1">
    <property type="entry name" value="ELECTRON TRANSFER FLAVOPROTEIN BETA SUBUNIT LYSINE METHYLTRANSFERASE"/>
    <property type="match status" value="1"/>
</dbReference>
<evidence type="ECO:0000313" key="4">
    <source>
        <dbReference type="Proteomes" id="UP000308917"/>
    </source>
</evidence>
<evidence type="ECO:0000313" key="3">
    <source>
        <dbReference type="EMBL" id="THT99342.1"/>
    </source>
</evidence>
<dbReference type="Pfam" id="PF06325">
    <property type="entry name" value="PrmA"/>
    <property type="match status" value="1"/>
</dbReference>
<dbReference type="SUPFAM" id="SSF53335">
    <property type="entry name" value="S-adenosyl-L-methionine-dependent methyltransferases"/>
    <property type="match status" value="1"/>
</dbReference>
<comment type="caution">
    <text evidence="3">The sequence shown here is derived from an EMBL/GenBank/DDBJ whole genome shotgun (WGS) entry which is preliminary data.</text>
</comment>
<dbReference type="Proteomes" id="UP000308917">
    <property type="component" value="Unassembled WGS sequence"/>
</dbReference>
<dbReference type="EMBL" id="STFG01000014">
    <property type="protein sequence ID" value="THT99342.1"/>
    <property type="molecule type" value="Genomic_DNA"/>
</dbReference>
<reference evidence="3 4" key="1">
    <citation type="journal article" date="2015" name="Antonie Van Leeuwenhoek">
        <title>Lampropedia puyangensis sp. nov., isolated from symptomatic bark of Populus ? euramericana canker and emended description of Lampropedia hyalina (Ehrenberg 1832) Lee et al. 2004.</title>
        <authorList>
            <person name="Li Y."/>
            <person name="Wang T."/>
            <person name="Piao C.G."/>
            <person name="Wang L.F."/>
            <person name="Tian G.Z."/>
            <person name="Zhu T.H."/>
            <person name="Guo M.W."/>
        </authorList>
    </citation>
    <scope>NUCLEOTIDE SEQUENCE [LARGE SCALE GENOMIC DNA]</scope>
    <source>
        <strain evidence="3 4">2-bin</strain>
    </source>
</reference>
<dbReference type="GO" id="GO:0032259">
    <property type="term" value="P:methylation"/>
    <property type="evidence" value="ECO:0007669"/>
    <property type="project" value="UniProtKB-KW"/>
</dbReference>
<dbReference type="AlphaFoldDB" id="A0A4S8EX02"/>
<proteinExistence type="predicted"/>
<sequence length="244" mass="26862">MTSFPHRAQQTIAPLQATLSAQLHDAQLKLTPLPGTPLQLWLLDPAPMRRAFTDEEVQRIQQEPLYWCFCWASGLVMAQWLLNHPERVQGKTVLDFGAGSGVVAIAAAYAGAAKVVACDIDPLARQACLANAAANGISLEITERFAIPATPYDWILAADVLYERSNLRWLSTFSEAASQVLVADSRVRDFHHPHYQRIAQHEATTCPDLDESPQFRHVSLYHALSCNKHRGASATAGTIEAPLE</sequence>
<keyword evidence="4" id="KW-1185">Reference proteome</keyword>
<gene>
    <name evidence="3" type="ORF">E9531_12260</name>
</gene>
<dbReference type="GO" id="GO:0016279">
    <property type="term" value="F:protein-lysine N-methyltransferase activity"/>
    <property type="evidence" value="ECO:0007669"/>
    <property type="project" value="TreeGrafter"/>
</dbReference>
<organism evidence="3 4">
    <name type="scientific">Lampropedia puyangensis</name>
    <dbReference type="NCBI Taxonomy" id="1330072"/>
    <lineage>
        <taxon>Bacteria</taxon>
        <taxon>Pseudomonadati</taxon>
        <taxon>Pseudomonadota</taxon>
        <taxon>Betaproteobacteria</taxon>
        <taxon>Burkholderiales</taxon>
        <taxon>Comamonadaceae</taxon>
        <taxon>Lampropedia</taxon>
    </lineage>
</organism>
<dbReference type="PANTHER" id="PTHR43648">
    <property type="entry name" value="ELECTRON TRANSFER FLAVOPROTEIN BETA SUBUNIT LYSINE METHYLTRANSFERASE"/>
    <property type="match status" value="1"/>
</dbReference>
<protein>
    <submittedName>
        <fullName evidence="3">Methyltransferase</fullName>
    </submittedName>
</protein>
<dbReference type="InterPro" id="IPR050078">
    <property type="entry name" value="Ribosomal_L11_MeTrfase_PrmA"/>
</dbReference>
<dbReference type="OrthoDB" id="9794615at2"/>
<accession>A0A4S8EX02</accession>
<dbReference type="RefSeq" id="WP_136574056.1">
    <property type="nucleotide sequence ID" value="NZ_STFG01000014.1"/>
</dbReference>
<name>A0A4S8EX02_9BURK</name>
<dbReference type="Gene3D" id="3.40.50.150">
    <property type="entry name" value="Vaccinia Virus protein VP39"/>
    <property type="match status" value="1"/>
</dbReference>